<feature type="compositionally biased region" description="Polar residues" evidence="1">
    <location>
        <begin position="86"/>
        <end position="98"/>
    </location>
</feature>
<sequence length="164" mass="17931">MPSPKQSPGKRPVRTAYCQNAHLRRRLQAAESRASEGSSSSPSTAAWMEQGIADITARMSAVATDDSDVAMTTDVDFLPNQRDNSRGSVAASSATSPRPQRIHKDVMQSELRVECYRIASITTGRPPKPAEPDGFVSPPRFKAFVNSWTEHANTDGCWEDVEIP</sequence>
<proteinExistence type="predicted"/>
<protein>
    <submittedName>
        <fullName evidence="2">Uncharacterized protein</fullName>
    </submittedName>
</protein>
<comment type="caution">
    <text evidence="2">The sequence shown here is derived from an EMBL/GenBank/DDBJ whole genome shotgun (WGS) entry which is preliminary data.</text>
</comment>
<gene>
    <name evidence="2" type="ORF">IEO21_06124</name>
</gene>
<evidence type="ECO:0000313" key="2">
    <source>
        <dbReference type="EMBL" id="KAF9812602.1"/>
    </source>
</evidence>
<organism evidence="2 3">
    <name type="scientific">Rhodonia placenta</name>
    <dbReference type="NCBI Taxonomy" id="104341"/>
    <lineage>
        <taxon>Eukaryota</taxon>
        <taxon>Fungi</taxon>
        <taxon>Dikarya</taxon>
        <taxon>Basidiomycota</taxon>
        <taxon>Agaricomycotina</taxon>
        <taxon>Agaricomycetes</taxon>
        <taxon>Polyporales</taxon>
        <taxon>Adustoporiaceae</taxon>
        <taxon>Rhodonia</taxon>
    </lineage>
</organism>
<dbReference type="Proteomes" id="UP000639403">
    <property type="component" value="Unassembled WGS sequence"/>
</dbReference>
<feature type="region of interest" description="Disordered" evidence="1">
    <location>
        <begin position="73"/>
        <end position="106"/>
    </location>
</feature>
<feature type="compositionally biased region" description="Low complexity" evidence="1">
    <location>
        <begin position="29"/>
        <end position="46"/>
    </location>
</feature>
<reference evidence="2" key="1">
    <citation type="submission" date="2020-11" db="EMBL/GenBank/DDBJ databases">
        <authorList>
            <person name="Koelle M."/>
            <person name="Horta M.A.C."/>
            <person name="Nowrousian M."/>
            <person name="Ohm R.A."/>
            <person name="Benz P."/>
            <person name="Pilgard A."/>
        </authorList>
    </citation>
    <scope>NUCLEOTIDE SEQUENCE</scope>
    <source>
        <strain evidence="2">FPRL280</strain>
    </source>
</reference>
<dbReference type="EMBL" id="JADOXO010000128">
    <property type="protein sequence ID" value="KAF9812602.1"/>
    <property type="molecule type" value="Genomic_DNA"/>
</dbReference>
<reference evidence="2" key="2">
    <citation type="journal article" name="Front. Microbiol.">
        <title>Degradative Capacity of Two Strains of Rhodonia placenta: From Phenotype to Genotype.</title>
        <authorList>
            <person name="Kolle M."/>
            <person name="Horta M.A.C."/>
            <person name="Nowrousian M."/>
            <person name="Ohm R.A."/>
            <person name="Benz J.P."/>
            <person name="Pilgard A."/>
        </authorList>
    </citation>
    <scope>NUCLEOTIDE SEQUENCE</scope>
    <source>
        <strain evidence="2">FPRL280</strain>
    </source>
</reference>
<feature type="region of interest" description="Disordered" evidence="1">
    <location>
        <begin position="25"/>
        <end position="49"/>
    </location>
</feature>
<evidence type="ECO:0000313" key="3">
    <source>
        <dbReference type="Proteomes" id="UP000639403"/>
    </source>
</evidence>
<name>A0A8H7P0M5_9APHY</name>
<evidence type="ECO:0000256" key="1">
    <source>
        <dbReference type="SAM" id="MobiDB-lite"/>
    </source>
</evidence>
<dbReference type="AlphaFoldDB" id="A0A8H7P0M5"/>
<accession>A0A8H7P0M5</accession>